<protein>
    <recommendedName>
        <fullName evidence="4">EF-hand domain-containing protein</fullName>
    </recommendedName>
</protein>
<name>A0A8S1JRU3_PARPR</name>
<evidence type="ECO:0000313" key="2">
    <source>
        <dbReference type="EMBL" id="CAD8045362.1"/>
    </source>
</evidence>
<accession>A0A8S1JRU3</accession>
<dbReference type="EMBL" id="CAJJDM010000006">
    <property type="protein sequence ID" value="CAD8045362.1"/>
    <property type="molecule type" value="Genomic_DNA"/>
</dbReference>
<comment type="caution">
    <text evidence="2">The sequence shown here is derived from an EMBL/GenBank/DDBJ whole genome shotgun (WGS) entry which is preliminary data.</text>
</comment>
<evidence type="ECO:0008006" key="4">
    <source>
        <dbReference type="Google" id="ProtNLM"/>
    </source>
</evidence>
<proteinExistence type="predicted"/>
<dbReference type="Proteomes" id="UP000688137">
    <property type="component" value="Unassembled WGS sequence"/>
</dbReference>
<feature type="compositionally biased region" description="Basic and acidic residues" evidence="1">
    <location>
        <begin position="26"/>
        <end position="37"/>
    </location>
</feature>
<sequence>MQGTQKNREDNNSSRSRSESPLSQEEQERRKKLPVYERTLEEKIMSKKIKAVEKDRLIKVFNALIQLEPKRIEQEMDGNKTTDGDTKLGKQKRKKSNEPKFSAKAIYAMMKKLKYTPVGDEVERMIWEIDEDLDEQISWYEFQLMFKRCIKDTSYLEPRGLFNFVQFLMYAYDKEAIKNTITVEDTLELLYVRCGRQNLDGEIFKIFGQDEKTADGQEKEITYSDYLVQMKKKDFNNWTELENKKKKYDPSKEQILNKKD</sequence>
<feature type="compositionally biased region" description="Basic and acidic residues" evidence="1">
    <location>
        <begin position="1"/>
        <end position="18"/>
    </location>
</feature>
<feature type="region of interest" description="Disordered" evidence="1">
    <location>
        <begin position="75"/>
        <end position="98"/>
    </location>
</feature>
<organism evidence="2 3">
    <name type="scientific">Paramecium primaurelia</name>
    <dbReference type="NCBI Taxonomy" id="5886"/>
    <lineage>
        <taxon>Eukaryota</taxon>
        <taxon>Sar</taxon>
        <taxon>Alveolata</taxon>
        <taxon>Ciliophora</taxon>
        <taxon>Intramacronucleata</taxon>
        <taxon>Oligohymenophorea</taxon>
        <taxon>Peniculida</taxon>
        <taxon>Parameciidae</taxon>
        <taxon>Paramecium</taxon>
    </lineage>
</organism>
<feature type="compositionally biased region" description="Basic and acidic residues" evidence="1">
    <location>
        <begin position="75"/>
        <end position="88"/>
    </location>
</feature>
<dbReference type="OMA" id="MQSTQKN"/>
<evidence type="ECO:0000313" key="3">
    <source>
        <dbReference type="Proteomes" id="UP000688137"/>
    </source>
</evidence>
<feature type="region of interest" description="Disordered" evidence="1">
    <location>
        <begin position="1"/>
        <end position="37"/>
    </location>
</feature>
<gene>
    <name evidence="2" type="ORF">PPRIM_AZ9-3.1.T0090381</name>
</gene>
<evidence type="ECO:0000256" key="1">
    <source>
        <dbReference type="SAM" id="MobiDB-lite"/>
    </source>
</evidence>
<reference evidence="2" key="1">
    <citation type="submission" date="2021-01" db="EMBL/GenBank/DDBJ databases">
        <authorList>
            <consortium name="Genoscope - CEA"/>
            <person name="William W."/>
        </authorList>
    </citation>
    <scope>NUCLEOTIDE SEQUENCE</scope>
</reference>
<keyword evidence="3" id="KW-1185">Reference proteome</keyword>
<dbReference type="AlphaFoldDB" id="A0A8S1JRU3"/>